<evidence type="ECO:0000256" key="2">
    <source>
        <dbReference type="ARBA" id="ARBA00022475"/>
    </source>
</evidence>
<evidence type="ECO:0000256" key="8">
    <source>
        <dbReference type="PROSITE-ProRule" id="PRU01384"/>
    </source>
</evidence>
<proteinExistence type="inferred from homology"/>
<dbReference type="PROSITE" id="PS52040">
    <property type="entry name" value="TOPO_IIA"/>
    <property type="match status" value="1"/>
</dbReference>
<feature type="domain" description="Topo IIA-type catalytic" evidence="9">
    <location>
        <begin position="40"/>
        <end position="518"/>
    </location>
</feature>
<feature type="site" description="Interaction with DNA" evidence="7">
    <location>
        <position position="84"/>
    </location>
</feature>
<feature type="site" description="Transition state stabilizer" evidence="7">
    <location>
        <position position="127"/>
    </location>
</feature>
<dbReference type="InterPro" id="IPR002205">
    <property type="entry name" value="Topo_IIA_dom_A"/>
</dbReference>
<accession>A0ABP9KJM5</accession>
<reference evidence="11" key="1">
    <citation type="journal article" date="2019" name="Int. J. Syst. Evol. Microbiol.">
        <title>The Global Catalogue of Microorganisms (GCM) 10K type strain sequencing project: providing services to taxonomists for standard genome sequencing and annotation.</title>
        <authorList>
            <consortium name="The Broad Institute Genomics Platform"/>
            <consortium name="The Broad Institute Genome Sequencing Center for Infectious Disease"/>
            <person name="Wu L."/>
            <person name="Ma J."/>
        </authorList>
    </citation>
    <scope>NUCLEOTIDE SEQUENCE [LARGE SCALE GENOMIC DNA]</scope>
    <source>
        <strain evidence="11">JCM 18014</strain>
    </source>
</reference>
<comment type="subcellular location">
    <subcellularLocation>
        <location evidence="7">Cell membrane</location>
        <topology evidence="7">Peripheral membrane protein</topology>
    </subcellularLocation>
</comment>
<keyword evidence="3 7" id="KW-0799">Topoisomerase</keyword>
<dbReference type="PANTHER" id="PTHR43493:SF1">
    <property type="entry name" value="DNA TOPOISOMERASE 4 SUBUNIT A"/>
    <property type="match status" value="1"/>
</dbReference>
<dbReference type="SUPFAM" id="SSF56719">
    <property type="entry name" value="Type II DNA topoisomerase"/>
    <property type="match status" value="1"/>
</dbReference>
<sequence length="765" mass="84796">MATVEEPSDSGAGITREPFESALSERYLVYALSTITARSLPGLRDGLKPVHRRLLWTMRQLRLSPDSTFKKSARVVGDVIGKYHPHGDVAVYDAMVRLAQPFTLRYPLVEGQGNFGNIDGDNAAAYRYTECKLTRTAMQLMDGLDEGTVEFIPTYNNEEEEPVIMPGLFPNLLANGASGIAVGMATSIPSHNVAEVLDAAEMVMFNKDVTHEELMSVFKGPDFATGGLVVDSPEAISNAYETGRGSFRVRGRFFAAEAESEADREAGIERQKGGGYQLVISEIPYQVPKGKLIEQIAAAIGDKKLPILEDVRDESDEQVRVVLVPRSRNVDPELLKESVYKLTDLETRFSLNLNVLDHTRTPMVMGLKELLQNWVTHQIEILQRRTAHRLAKIADRLELLEGYIIAFLNLDRVIEIIRTEDEPKPVMMEEFGLTDRQTEAILNMRLRSLRKLEEMQLRTEKDELLKEQDELTKLLESPARQRTRLKRDMAALRKEYGEDTAIGARRTTIAEAAPTVEFNPDAMIEKEPVTVILSAKGWVRAAKGHVDLGEDGCGDFKYKEGDGPAFAVHCQTTDKLLLAGADGRFFTLGADKLPSARGFGEPVRNTLDIDAATQIIAVVVHEKDKQVLLASTVGKGFVAITDELLAETRKGRQVVNLKGDAKLTVAREVAPAHDHVAVVGENRKLVVFALEEMPVMTRGQGVTLQRYRDGGLSDATTFTLEEGLSWQMGGKGDRTRTENEIGMWKVARGAAGRLPPQGFPKDNRF</sequence>
<dbReference type="EC" id="5.6.2.2" evidence="7"/>
<name>A0ABP9KJM5_9SPHN</name>
<dbReference type="HAMAP" id="MF_00936">
    <property type="entry name" value="ParC_type1"/>
    <property type="match status" value="1"/>
</dbReference>
<dbReference type="InterPro" id="IPR013760">
    <property type="entry name" value="Topo_IIA-like_dom_sf"/>
</dbReference>
<dbReference type="NCBIfam" id="NF004044">
    <property type="entry name" value="PRK05561.1"/>
    <property type="match status" value="1"/>
</dbReference>
<evidence type="ECO:0000256" key="5">
    <source>
        <dbReference type="ARBA" id="ARBA00023136"/>
    </source>
</evidence>
<feature type="site" description="Interaction with DNA" evidence="7">
    <location>
        <position position="86"/>
    </location>
</feature>
<dbReference type="PANTHER" id="PTHR43493">
    <property type="entry name" value="DNA GYRASE/TOPOISOMERASE SUBUNIT A"/>
    <property type="match status" value="1"/>
</dbReference>
<dbReference type="Gene3D" id="1.10.268.10">
    <property type="entry name" value="Topoisomerase, domain 3"/>
    <property type="match status" value="1"/>
</dbReference>
<dbReference type="Pfam" id="PF00521">
    <property type="entry name" value="DNA_topoisoIV"/>
    <property type="match status" value="1"/>
</dbReference>
<dbReference type="InterPro" id="IPR013758">
    <property type="entry name" value="Topo_IIA_A/C_ab"/>
</dbReference>
<dbReference type="InterPro" id="IPR035516">
    <property type="entry name" value="Gyrase/topoIV_suA_C"/>
</dbReference>
<keyword evidence="6 7" id="KW-0413">Isomerase</keyword>
<dbReference type="InterPro" id="IPR050220">
    <property type="entry name" value="Type_II_DNA_Topoisomerases"/>
</dbReference>
<dbReference type="Proteomes" id="UP001500518">
    <property type="component" value="Unassembled WGS sequence"/>
</dbReference>
<dbReference type="Gene3D" id="3.90.199.10">
    <property type="entry name" value="Topoisomerase II, domain 5"/>
    <property type="match status" value="1"/>
</dbReference>
<keyword evidence="11" id="KW-1185">Reference proteome</keyword>
<feature type="site" description="Interaction with DNA" evidence="7">
    <location>
        <position position="48"/>
    </location>
</feature>
<dbReference type="InterPro" id="IPR005742">
    <property type="entry name" value="TopoIV_A_Gneg"/>
</dbReference>
<comment type="function">
    <text evidence="7">Topoisomerase IV is essential for chromosome segregation. It relaxes supercoiled DNA. Performs the decatenation events required during the replication of a circular DNA molecule.</text>
</comment>
<protein>
    <recommendedName>
        <fullName evidence="7">DNA topoisomerase 4 subunit A</fullName>
        <ecNumber evidence="7">5.6.2.2</ecNumber>
    </recommendedName>
    <alternativeName>
        <fullName evidence="7">Topoisomerase IV subunit A</fullName>
    </alternativeName>
</protein>
<evidence type="ECO:0000256" key="3">
    <source>
        <dbReference type="ARBA" id="ARBA00023029"/>
    </source>
</evidence>
<evidence type="ECO:0000256" key="4">
    <source>
        <dbReference type="ARBA" id="ARBA00023125"/>
    </source>
</evidence>
<dbReference type="InterPro" id="IPR013757">
    <property type="entry name" value="Topo_IIA_A_a_sf"/>
</dbReference>
<dbReference type="SUPFAM" id="SSF101904">
    <property type="entry name" value="GyrA/ParC C-terminal domain-like"/>
    <property type="match status" value="1"/>
</dbReference>
<dbReference type="Gene3D" id="3.30.1360.40">
    <property type="match status" value="1"/>
</dbReference>
<evidence type="ECO:0000259" key="9">
    <source>
        <dbReference type="PROSITE" id="PS52040"/>
    </source>
</evidence>
<dbReference type="EMBL" id="BAABHV010000021">
    <property type="protein sequence ID" value="GAA5059841.1"/>
    <property type="molecule type" value="Genomic_DNA"/>
</dbReference>
<comment type="subunit">
    <text evidence="7">Heterotetramer composed of ParC and ParE.</text>
</comment>
<evidence type="ECO:0000256" key="1">
    <source>
        <dbReference type="ARBA" id="ARBA00000185"/>
    </source>
</evidence>
<keyword evidence="2 7" id="KW-1003">Cell membrane</keyword>
<evidence type="ECO:0000256" key="6">
    <source>
        <dbReference type="ARBA" id="ARBA00023235"/>
    </source>
</evidence>
<comment type="caution">
    <text evidence="10">The sequence shown here is derived from an EMBL/GenBank/DDBJ whole genome shotgun (WGS) entry which is preliminary data.</text>
</comment>
<evidence type="ECO:0000256" key="7">
    <source>
        <dbReference type="HAMAP-Rule" id="MF_00936"/>
    </source>
</evidence>
<dbReference type="SMART" id="SM00434">
    <property type="entry name" value="TOP4c"/>
    <property type="match status" value="1"/>
</dbReference>
<dbReference type="Gene3D" id="2.120.10.90">
    <property type="entry name" value="DNA gyrase/topoisomerase IV, subunit A, C-terminal"/>
    <property type="match status" value="1"/>
</dbReference>
<keyword evidence="5 7" id="KW-0472">Membrane</keyword>
<keyword evidence="4 7" id="KW-0238">DNA-binding</keyword>
<comment type="similarity">
    <text evidence="7">Belongs to the type II topoisomerase GyrA/ParC subunit family. ParC type 1 subfamily.</text>
</comment>
<comment type="catalytic activity">
    <reaction evidence="1 7 8">
        <text>ATP-dependent breakage, passage and rejoining of double-stranded DNA.</text>
        <dbReference type="EC" id="5.6.2.2"/>
    </reaction>
</comment>
<feature type="active site" description="O-(5'-phospho-DNA)-tyrosine intermediate" evidence="7 8">
    <location>
        <position position="128"/>
    </location>
</feature>
<dbReference type="RefSeq" id="WP_346033598.1">
    <property type="nucleotide sequence ID" value="NZ_BAABHV010000021.1"/>
</dbReference>
<evidence type="ECO:0000313" key="10">
    <source>
        <dbReference type="EMBL" id="GAA5059841.1"/>
    </source>
</evidence>
<organism evidence="10 11">
    <name type="scientific">Erythrobacter westpacificensis</name>
    <dbReference type="NCBI Taxonomy" id="1055231"/>
    <lineage>
        <taxon>Bacteria</taxon>
        <taxon>Pseudomonadati</taxon>
        <taxon>Pseudomonadota</taxon>
        <taxon>Alphaproteobacteria</taxon>
        <taxon>Sphingomonadales</taxon>
        <taxon>Erythrobacteraceae</taxon>
        <taxon>Erythrobacter/Porphyrobacter group</taxon>
        <taxon>Erythrobacter</taxon>
    </lineage>
</organism>
<dbReference type="CDD" id="cd00187">
    <property type="entry name" value="TOP4c"/>
    <property type="match status" value="1"/>
</dbReference>
<gene>
    <name evidence="7 10" type="primary">parC</name>
    <name evidence="10" type="ORF">GCM10023208_27570</name>
</gene>
<dbReference type="NCBIfam" id="TIGR01062">
    <property type="entry name" value="parC_Gneg"/>
    <property type="match status" value="1"/>
</dbReference>
<evidence type="ECO:0000313" key="11">
    <source>
        <dbReference type="Proteomes" id="UP001500518"/>
    </source>
</evidence>